<dbReference type="InterPro" id="IPR001107">
    <property type="entry name" value="Band_7"/>
</dbReference>
<evidence type="ECO:0000256" key="6">
    <source>
        <dbReference type="PIRNR" id="PIRNR005651"/>
    </source>
</evidence>
<dbReference type="SUPFAM" id="SSF117892">
    <property type="entry name" value="Band 7/SPFH domain"/>
    <property type="match status" value="1"/>
</dbReference>
<evidence type="ECO:0000313" key="8">
    <source>
        <dbReference type="EMBL" id="SFV73297.1"/>
    </source>
</evidence>
<keyword evidence="9" id="KW-1185">Reference proteome</keyword>
<dbReference type="KEGG" id="dpg:DESPIGER_1452"/>
<gene>
    <name evidence="8" type="ORF">DESPIGER_1452</name>
</gene>
<evidence type="ECO:0000256" key="2">
    <source>
        <dbReference type="ARBA" id="ARBA00007862"/>
    </source>
</evidence>
<name>A0A1K1LF07_9BACT</name>
<dbReference type="CDD" id="cd03405">
    <property type="entry name" value="SPFH_HflC"/>
    <property type="match status" value="1"/>
</dbReference>
<keyword evidence="5" id="KW-0472">Membrane</keyword>
<evidence type="ECO:0000313" key="9">
    <source>
        <dbReference type="Proteomes" id="UP000186323"/>
    </source>
</evidence>
<accession>A0A1K1LF07</accession>
<protein>
    <recommendedName>
        <fullName evidence="6">Protein HflC</fullName>
    </recommendedName>
</protein>
<dbReference type="Gene3D" id="3.30.479.30">
    <property type="entry name" value="Band 7 domain"/>
    <property type="match status" value="1"/>
</dbReference>
<feature type="domain" description="Band 7" evidence="7">
    <location>
        <begin position="21"/>
        <end position="183"/>
    </location>
</feature>
<reference evidence="9" key="1">
    <citation type="submission" date="2016-10" db="EMBL/GenBank/DDBJ databases">
        <authorList>
            <person name="Wegmann U."/>
        </authorList>
    </citation>
    <scope>NUCLEOTIDE SEQUENCE [LARGE SCALE GENOMIC DNA]</scope>
</reference>
<dbReference type="PANTHER" id="PTHR42911:SF1">
    <property type="entry name" value="MODULATOR OF FTSH PROTEASE HFLC"/>
    <property type="match status" value="1"/>
</dbReference>
<dbReference type="Proteomes" id="UP000186323">
    <property type="component" value="Chromosome I"/>
</dbReference>
<evidence type="ECO:0000256" key="1">
    <source>
        <dbReference type="ARBA" id="ARBA00004167"/>
    </source>
</evidence>
<evidence type="ECO:0000256" key="3">
    <source>
        <dbReference type="ARBA" id="ARBA00022692"/>
    </source>
</evidence>
<dbReference type="InterPro" id="IPR036013">
    <property type="entry name" value="Band_7/SPFH_dom_sf"/>
</dbReference>
<dbReference type="PANTHER" id="PTHR42911">
    <property type="entry name" value="MODULATOR OF FTSH PROTEASE HFLC"/>
    <property type="match status" value="1"/>
</dbReference>
<keyword evidence="3" id="KW-0812">Transmembrane</keyword>
<dbReference type="AlphaFoldDB" id="A0A1K1LF07"/>
<dbReference type="PIRSF" id="PIRSF005651">
    <property type="entry name" value="HflC"/>
    <property type="match status" value="1"/>
</dbReference>
<dbReference type="InterPro" id="IPR001972">
    <property type="entry name" value="Stomatin_HflK_fam"/>
</dbReference>
<organism evidence="8 9">
    <name type="scientific">Desulfovibrio piger</name>
    <dbReference type="NCBI Taxonomy" id="901"/>
    <lineage>
        <taxon>Bacteria</taxon>
        <taxon>Pseudomonadati</taxon>
        <taxon>Thermodesulfobacteriota</taxon>
        <taxon>Desulfovibrionia</taxon>
        <taxon>Desulfovibrionales</taxon>
        <taxon>Desulfovibrionaceae</taxon>
        <taxon>Desulfovibrio</taxon>
    </lineage>
</organism>
<comment type="function">
    <text evidence="6">HflC and HflK could regulate a protease.</text>
</comment>
<evidence type="ECO:0000256" key="4">
    <source>
        <dbReference type="ARBA" id="ARBA00022989"/>
    </source>
</evidence>
<keyword evidence="4" id="KW-1133">Transmembrane helix</keyword>
<dbReference type="RefSeq" id="WP_072334888.1">
    <property type="nucleotide sequence ID" value="NZ_CALJDE010000049.1"/>
</dbReference>
<evidence type="ECO:0000256" key="5">
    <source>
        <dbReference type="ARBA" id="ARBA00023136"/>
    </source>
</evidence>
<dbReference type="GO" id="GO:0016020">
    <property type="term" value="C:membrane"/>
    <property type="evidence" value="ECO:0007669"/>
    <property type="project" value="UniProtKB-SubCell"/>
</dbReference>
<dbReference type="Pfam" id="PF01145">
    <property type="entry name" value="Band_7"/>
    <property type="match status" value="1"/>
</dbReference>
<comment type="similarity">
    <text evidence="2 6">Belongs to the band 7/mec-2 family. HflC subfamily.</text>
</comment>
<dbReference type="EMBL" id="LT630450">
    <property type="protein sequence ID" value="SFV73297.1"/>
    <property type="molecule type" value="Genomic_DNA"/>
</dbReference>
<sequence length="282" mass="32457">MTKNPLFYGVLLLVLAVFVTQCCFTVHQTQQALVLQLGDPLPEIYRPGLHFKLPFIQKVVYFDARVLDYAASSREAFTVDKKTIVLDNYARWRISDPLQFYRTMRTIPGAQARLDDVVYSQLRALVGAYTLTEVVSKERATIMARVTEKVSDLMKPYGVEVLDVRIKRTDLPTENQRSIFDRMRAERERQAKQYRSEGQEQATRIRSDADRQKALILAEANREAQVLYGQGDAQAAAVYAAAYSKAPEFYSYQRWLEALRKSFKENSKLVLDSQRPLLDLQK</sequence>
<dbReference type="InterPro" id="IPR010200">
    <property type="entry name" value="HflC"/>
</dbReference>
<comment type="subcellular location">
    <subcellularLocation>
        <location evidence="1">Membrane</location>
        <topology evidence="1">Single-pass membrane protein</topology>
    </subcellularLocation>
</comment>
<dbReference type="OrthoDB" id="9812991at2"/>
<evidence type="ECO:0000259" key="7">
    <source>
        <dbReference type="SMART" id="SM00244"/>
    </source>
</evidence>
<dbReference type="SMART" id="SM00244">
    <property type="entry name" value="PHB"/>
    <property type="match status" value="1"/>
</dbReference>
<proteinExistence type="inferred from homology"/>
<dbReference type="PRINTS" id="PR00721">
    <property type="entry name" value="STOMATIN"/>
</dbReference>